<feature type="compositionally biased region" description="Low complexity" evidence="1">
    <location>
        <begin position="1"/>
        <end position="42"/>
    </location>
</feature>
<protein>
    <submittedName>
        <fullName evidence="2">Uncharacterized protein</fullName>
    </submittedName>
</protein>
<feature type="compositionally biased region" description="Polar residues" evidence="1">
    <location>
        <begin position="156"/>
        <end position="165"/>
    </location>
</feature>
<accession>A0A816HG81</accession>
<feature type="compositionally biased region" description="Low complexity" evidence="1">
    <location>
        <begin position="49"/>
        <end position="73"/>
    </location>
</feature>
<reference evidence="2" key="1">
    <citation type="submission" date="2021-02" db="EMBL/GenBank/DDBJ databases">
        <authorList>
            <person name="Nowell W R."/>
        </authorList>
    </citation>
    <scope>NUCLEOTIDE SEQUENCE</scope>
</reference>
<evidence type="ECO:0000313" key="3">
    <source>
        <dbReference type="Proteomes" id="UP000663828"/>
    </source>
</evidence>
<dbReference type="Proteomes" id="UP000663828">
    <property type="component" value="Unassembled WGS sequence"/>
</dbReference>
<feature type="compositionally biased region" description="Polar residues" evidence="1">
    <location>
        <begin position="185"/>
        <end position="195"/>
    </location>
</feature>
<evidence type="ECO:0000313" key="2">
    <source>
        <dbReference type="EMBL" id="CAF1687338.1"/>
    </source>
</evidence>
<dbReference type="EMBL" id="CAJNOR010017443">
    <property type="protein sequence ID" value="CAF1687338.1"/>
    <property type="molecule type" value="Genomic_DNA"/>
</dbReference>
<feature type="non-terminal residue" evidence="2">
    <location>
        <position position="297"/>
    </location>
</feature>
<name>A0A816HG81_ADIRI</name>
<feature type="compositionally biased region" description="Polar residues" evidence="1">
    <location>
        <begin position="105"/>
        <end position="117"/>
    </location>
</feature>
<organism evidence="2 3">
    <name type="scientific">Adineta ricciae</name>
    <name type="common">Rotifer</name>
    <dbReference type="NCBI Taxonomy" id="249248"/>
    <lineage>
        <taxon>Eukaryota</taxon>
        <taxon>Metazoa</taxon>
        <taxon>Spiralia</taxon>
        <taxon>Gnathifera</taxon>
        <taxon>Rotifera</taxon>
        <taxon>Eurotatoria</taxon>
        <taxon>Bdelloidea</taxon>
        <taxon>Adinetida</taxon>
        <taxon>Adinetidae</taxon>
        <taxon>Adineta</taxon>
    </lineage>
</organism>
<gene>
    <name evidence="2" type="ORF">XAT740_LOCUS62354</name>
</gene>
<comment type="caution">
    <text evidence="2">The sequence shown here is derived from an EMBL/GenBank/DDBJ whole genome shotgun (WGS) entry which is preliminary data.</text>
</comment>
<feature type="compositionally biased region" description="Polar residues" evidence="1">
    <location>
        <begin position="225"/>
        <end position="297"/>
    </location>
</feature>
<proteinExistence type="predicted"/>
<feature type="region of interest" description="Disordered" evidence="1">
    <location>
        <begin position="1"/>
        <end position="124"/>
    </location>
</feature>
<feature type="non-terminal residue" evidence="2">
    <location>
        <position position="1"/>
    </location>
</feature>
<dbReference type="AlphaFoldDB" id="A0A816HG81"/>
<keyword evidence="3" id="KW-1185">Reference proteome</keyword>
<sequence>QSTQPGQTVGSGQSTQPGQTVGSGQSTQPGQTVGSGQSTQPGQTGGSGATSAASLLSTLLGSTATQSASGTTTKQCTEMEAIDETTSKKITVTPDDIPQDKKTDFQPTSNTGVSFPSNDKKPTITVNFDKPAEVQSVTIPRDKTQGANVEQFEVTFYSSSGSKLNPTPIKSTDSPKDDKSKPATVDSSKIPSDTPVSKVEITIVKTTDDESPKGVVLKVRACVEPTTSVSGQSTQPGQTVGSGQSTQPGQTVGSAQSTQPGQTVGSGQSTQPGQTVGSGQSTQPGQTVGSGQSTQPG</sequence>
<feature type="region of interest" description="Disordered" evidence="1">
    <location>
        <begin position="156"/>
        <end position="297"/>
    </location>
</feature>
<evidence type="ECO:0000256" key="1">
    <source>
        <dbReference type="SAM" id="MobiDB-lite"/>
    </source>
</evidence>